<protein>
    <submittedName>
        <fullName evidence="2">Uncharacterized protein</fullName>
    </submittedName>
</protein>
<organism evidence="2">
    <name type="scientific">Timema shepardi</name>
    <name type="common">Walking stick</name>
    <dbReference type="NCBI Taxonomy" id="629360"/>
    <lineage>
        <taxon>Eukaryota</taxon>
        <taxon>Metazoa</taxon>
        <taxon>Ecdysozoa</taxon>
        <taxon>Arthropoda</taxon>
        <taxon>Hexapoda</taxon>
        <taxon>Insecta</taxon>
        <taxon>Pterygota</taxon>
        <taxon>Neoptera</taxon>
        <taxon>Polyneoptera</taxon>
        <taxon>Phasmatodea</taxon>
        <taxon>Timematodea</taxon>
        <taxon>Timematoidea</taxon>
        <taxon>Timematidae</taxon>
        <taxon>Timema</taxon>
    </lineage>
</organism>
<proteinExistence type="predicted"/>
<keyword evidence="1" id="KW-0732">Signal</keyword>
<dbReference type="AlphaFoldDB" id="A0A7R9B414"/>
<reference evidence="2" key="1">
    <citation type="submission" date="2020-11" db="EMBL/GenBank/DDBJ databases">
        <authorList>
            <person name="Tran Van P."/>
        </authorList>
    </citation>
    <scope>NUCLEOTIDE SEQUENCE</scope>
</reference>
<dbReference type="EMBL" id="OC006105">
    <property type="protein sequence ID" value="CAD7265904.1"/>
    <property type="molecule type" value="Genomic_DNA"/>
</dbReference>
<sequence length="209" mass="22262">MNVDIIINCFQLVVWLGVKGLIDWSASLEQVWLGVKGLIDIVSKLGTGLAGSERVDRLVSKLGTGSGWDDSSVVCELCSSLSSNSSVECELCSSMSSDSSVVCELCSSLSNDSIVVCELCSSLSSDSSVVCELCSSLSSDSSVDCELVIYNYRGCAKSISHHKQYQGVEKPIYLDNVLGDIHKLVDETLSVHLGKDPSLVVIPTTQGQV</sequence>
<gene>
    <name evidence="2" type="ORF">TSIB3V08_LOCUS9933</name>
</gene>
<accession>A0A7R9B414</accession>
<name>A0A7R9B414_TIMSH</name>
<evidence type="ECO:0000313" key="2">
    <source>
        <dbReference type="EMBL" id="CAD7265904.1"/>
    </source>
</evidence>
<feature type="chain" id="PRO_5031142335" evidence="1">
    <location>
        <begin position="21"/>
        <end position="209"/>
    </location>
</feature>
<feature type="signal peptide" evidence="1">
    <location>
        <begin position="1"/>
        <end position="20"/>
    </location>
</feature>
<evidence type="ECO:0000256" key="1">
    <source>
        <dbReference type="SAM" id="SignalP"/>
    </source>
</evidence>